<gene>
    <name evidence="3" type="ORF">ACHAWU_003585</name>
</gene>
<dbReference type="SUPFAM" id="SSF52113">
    <property type="entry name" value="BRCT domain"/>
    <property type="match status" value="1"/>
</dbReference>
<dbReference type="Gene3D" id="3.40.50.10190">
    <property type="entry name" value="BRCT domain"/>
    <property type="match status" value="1"/>
</dbReference>
<evidence type="ECO:0000256" key="1">
    <source>
        <dbReference type="SAM" id="MobiDB-lite"/>
    </source>
</evidence>
<accession>A0ABD3N2R2</accession>
<feature type="compositionally biased region" description="Polar residues" evidence="1">
    <location>
        <begin position="22"/>
        <end position="34"/>
    </location>
</feature>
<evidence type="ECO:0000313" key="4">
    <source>
        <dbReference type="Proteomes" id="UP001530293"/>
    </source>
</evidence>
<protein>
    <recommendedName>
        <fullName evidence="2">BRCT domain-containing protein</fullName>
    </recommendedName>
</protein>
<comment type="caution">
    <text evidence="3">The sequence shown here is derived from an EMBL/GenBank/DDBJ whole genome shotgun (WGS) entry which is preliminary data.</text>
</comment>
<feature type="region of interest" description="Disordered" evidence="1">
    <location>
        <begin position="1"/>
        <end position="87"/>
    </location>
</feature>
<keyword evidence="4" id="KW-1185">Reference proteome</keyword>
<name>A0ABD3N2R2_9STRA</name>
<evidence type="ECO:0000313" key="3">
    <source>
        <dbReference type="EMBL" id="KAL3770365.1"/>
    </source>
</evidence>
<proteinExistence type="predicted"/>
<dbReference type="AlphaFoldDB" id="A0ABD3N2R2"/>
<feature type="region of interest" description="Disordered" evidence="1">
    <location>
        <begin position="247"/>
        <end position="268"/>
    </location>
</feature>
<dbReference type="InterPro" id="IPR001357">
    <property type="entry name" value="BRCT_dom"/>
</dbReference>
<dbReference type="Proteomes" id="UP001530293">
    <property type="component" value="Unassembled WGS sequence"/>
</dbReference>
<feature type="compositionally biased region" description="Acidic residues" evidence="1">
    <location>
        <begin position="253"/>
        <end position="266"/>
    </location>
</feature>
<dbReference type="EMBL" id="JALLBG020000043">
    <property type="protein sequence ID" value="KAL3770365.1"/>
    <property type="molecule type" value="Genomic_DNA"/>
</dbReference>
<dbReference type="InterPro" id="IPR036420">
    <property type="entry name" value="BRCT_dom_sf"/>
</dbReference>
<dbReference type="CDD" id="cd00027">
    <property type="entry name" value="BRCT"/>
    <property type="match status" value="1"/>
</dbReference>
<dbReference type="Pfam" id="PF00533">
    <property type="entry name" value="BRCT"/>
    <property type="match status" value="1"/>
</dbReference>
<feature type="domain" description="BRCT" evidence="2">
    <location>
        <begin position="154"/>
        <end position="223"/>
    </location>
</feature>
<feature type="compositionally biased region" description="Low complexity" evidence="1">
    <location>
        <begin position="63"/>
        <end position="86"/>
    </location>
</feature>
<organism evidence="3 4">
    <name type="scientific">Discostella pseudostelligera</name>
    <dbReference type="NCBI Taxonomy" id="259834"/>
    <lineage>
        <taxon>Eukaryota</taxon>
        <taxon>Sar</taxon>
        <taxon>Stramenopiles</taxon>
        <taxon>Ochrophyta</taxon>
        <taxon>Bacillariophyta</taxon>
        <taxon>Coscinodiscophyceae</taxon>
        <taxon>Thalassiosirophycidae</taxon>
        <taxon>Stephanodiscales</taxon>
        <taxon>Stephanodiscaceae</taxon>
        <taxon>Discostella</taxon>
    </lineage>
</organism>
<sequence length="309" mass="33865">MAMADNDGNTATSASGKKKISSNDTATYHASSSEAELPPLHNNKRKRSNSNKRKRKRDNDVNTTGSGTATTSTSPSPSATTATATTKALSNNESVKRIFNGILVAISTLESSATTSSSSSSMDIPSNHCHIYDDDNIGTNSNNNNNIYHNYKSLQQTLQHHGAKISPQVHKRVHYLLCTRSAMTHATQRVRQAYKRNVDIVDVAWVKECIDAGNIVDVEKYTCNEEVRCRIAEKEKEKKMKKAADCRSSSVGDCDDNEPDIDEEGNEGGWSTPIQLDCCCVCHENGDDACPWCVDCNLTIARKKLAETE</sequence>
<reference evidence="3 4" key="1">
    <citation type="submission" date="2024-10" db="EMBL/GenBank/DDBJ databases">
        <title>Updated reference genomes for cyclostephanoid diatoms.</title>
        <authorList>
            <person name="Roberts W.R."/>
            <person name="Alverson A.J."/>
        </authorList>
    </citation>
    <scope>NUCLEOTIDE SEQUENCE [LARGE SCALE GENOMIC DNA]</scope>
    <source>
        <strain evidence="3 4">AJA232-27</strain>
    </source>
</reference>
<dbReference type="PROSITE" id="PS50172">
    <property type="entry name" value="BRCT"/>
    <property type="match status" value="1"/>
</dbReference>
<evidence type="ECO:0000259" key="2">
    <source>
        <dbReference type="PROSITE" id="PS50172"/>
    </source>
</evidence>
<feature type="compositionally biased region" description="Basic residues" evidence="1">
    <location>
        <begin position="42"/>
        <end position="56"/>
    </location>
</feature>